<evidence type="ECO:0000259" key="6">
    <source>
        <dbReference type="Pfam" id="PF07980"/>
    </source>
</evidence>
<reference evidence="8 9" key="1">
    <citation type="submission" date="2016-10" db="EMBL/GenBank/DDBJ databases">
        <authorList>
            <person name="de Groot N.N."/>
        </authorList>
    </citation>
    <scope>NUCLEOTIDE SEQUENCE [LARGE SCALE GENOMIC DNA]</scope>
    <source>
        <strain evidence="8 9">MP1X4</strain>
    </source>
</reference>
<dbReference type="CDD" id="cd08977">
    <property type="entry name" value="SusD"/>
    <property type="match status" value="1"/>
</dbReference>
<proteinExistence type="inferred from homology"/>
<accession>A0A1H1PN69</accession>
<evidence type="ECO:0000259" key="7">
    <source>
        <dbReference type="Pfam" id="PF14322"/>
    </source>
</evidence>
<gene>
    <name evidence="8" type="ORF">SAMN05216490_0579</name>
</gene>
<dbReference type="GO" id="GO:0009279">
    <property type="term" value="C:cell outer membrane"/>
    <property type="evidence" value="ECO:0007669"/>
    <property type="project" value="UniProtKB-SubCell"/>
</dbReference>
<dbReference type="RefSeq" id="WP_091368970.1">
    <property type="nucleotide sequence ID" value="NZ_LT629740.1"/>
</dbReference>
<dbReference type="Pfam" id="PF07980">
    <property type="entry name" value="SusD_RagB"/>
    <property type="match status" value="1"/>
</dbReference>
<protein>
    <submittedName>
        <fullName evidence="8">Starch-binding associating with outer membrane</fullName>
    </submittedName>
</protein>
<comment type="similarity">
    <text evidence="2">Belongs to the SusD family.</text>
</comment>
<keyword evidence="4" id="KW-0472">Membrane</keyword>
<sequence length="512" mass="56125">MKKFKIYLGLVTAAILAVVITVSCNKSLNTVNPNVVTTSNYFTTSSQLVEAVNAAYGAWRGSNLVGREWFFLHDLRSDDVATGGSQLEAARHQILLGVVDPSNPIMNANWNSLYTVIHRANTVLDNAPNIKDNPTLVARTVGEAEFLRGWAYFDLASQWGSVPIYTSTVKSPSDYKPKSPIADVFAQAVSDLKAAAAVLPGKSGTDLGRATASAANAMLGRVLMQTGDYAGAKAALLKIPTTGADGYQLTDRYLDNFEEETEFCKESIFEIIYVDKGDNNFNWGSATGDGPSADQTTVRNQEYNPIGWRNLIPSDKVLNEFESTATGATKTDPRYSYSFYQTGDTFDNGTATLVDADQNGNSSTVNGKTIKVGFRKFQLIYKEDRATAAFHPGSNNQRILRYAEVLLNLAECENELGNTAAAVAYLNQVRARASVAMPPYPTTQFPVSTKADVVKAIMHEKTAEMTDEEVRNVDIIRWRAKGYFATEPLSWYSPDKLYLPIPQSEIDNNPKL</sequence>
<dbReference type="PROSITE" id="PS51257">
    <property type="entry name" value="PROKAR_LIPOPROTEIN"/>
    <property type="match status" value="1"/>
</dbReference>
<evidence type="ECO:0000256" key="2">
    <source>
        <dbReference type="ARBA" id="ARBA00006275"/>
    </source>
</evidence>
<dbReference type="EMBL" id="LT629740">
    <property type="protein sequence ID" value="SDS12189.1"/>
    <property type="molecule type" value="Genomic_DNA"/>
</dbReference>
<feature type="domain" description="SusD-like N-terminal" evidence="7">
    <location>
        <begin position="100"/>
        <end position="222"/>
    </location>
</feature>
<evidence type="ECO:0000256" key="4">
    <source>
        <dbReference type="ARBA" id="ARBA00023136"/>
    </source>
</evidence>
<dbReference type="InterPro" id="IPR033985">
    <property type="entry name" value="SusD-like_N"/>
</dbReference>
<evidence type="ECO:0000256" key="3">
    <source>
        <dbReference type="ARBA" id="ARBA00022729"/>
    </source>
</evidence>
<keyword evidence="9" id="KW-1185">Reference proteome</keyword>
<dbReference type="Gene3D" id="1.25.40.390">
    <property type="match status" value="1"/>
</dbReference>
<feature type="domain" description="RagB/SusD" evidence="6">
    <location>
        <begin position="265"/>
        <end position="479"/>
    </location>
</feature>
<keyword evidence="5" id="KW-0998">Cell outer membrane</keyword>
<organism evidence="8 9">
    <name type="scientific">Mucilaginibacter mallensis</name>
    <dbReference type="NCBI Taxonomy" id="652787"/>
    <lineage>
        <taxon>Bacteria</taxon>
        <taxon>Pseudomonadati</taxon>
        <taxon>Bacteroidota</taxon>
        <taxon>Sphingobacteriia</taxon>
        <taxon>Sphingobacteriales</taxon>
        <taxon>Sphingobacteriaceae</taxon>
        <taxon>Mucilaginibacter</taxon>
    </lineage>
</organism>
<dbReference type="AlphaFoldDB" id="A0A1H1PN69"/>
<evidence type="ECO:0000256" key="5">
    <source>
        <dbReference type="ARBA" id="ARBA00023237"/>
    </source>
</evidence>
<dbReference type="Proteomes" id="UP000199679">
    <property type="component" value="Chromosome I"/>
</dbReference>
<dbReference type="STRING" id="652787.SAMN05216490_0579"/>
<evidence type="ECO:0000256" key="1">
    <source>
        <dbReference type="ARBA" id="ARBA00004442"/>
    </source>
</evidence>
<dbReference type="OrthoDB" id="5694214at2"/>
<dbReference type="InterPro" id="IPR012944">
    <property type="entry name" value="SusD_RagB_dom"/>
</dbReference>
<name>A0A1H1PN69_MUCMA</name>
<dbReference type="InterPro" id="IPR011990">
    <property type="entry name" value="TPR-like_helical_dom_sf"/>
</dbReference>
<keyword evidence="3" id="KW-0732">Signal</keyword>
<dbReference type="Pfam" id="PF14322">
    <property type="entry name" value="SusD-like_3"/>
    <property type="match status" value="1"/>
</dbReference>
<comment type="subcellular location">
    <subcellularLocation>
        <location evidence="1">Cell outer membrane</location>
    </subcellularLocation>
</comment>
<dbReference type="SUPFAM" id="SSF48452">
    <property type="entry name" value="TPR-like"/>
    <property type="match status" value="1"/>
</dbReference>
<evidence type="ECO:0000313" key="9">
    <source>
        <dbReference type="Proteomes" id="UP000199679"/>
    </source>
</evidence>
<evidence type="ECO:0000313" key="8">
    <source>
        <dbReference type="EMBL" id="SDS12189.1"/>
    </source>
</evidence>